<dbReference type="EMBL" id="UINC01001280">
    <property type="protein sequence ID" value="SUZ76492.1"/>
    <property type="molecule type" value="Genomic_DNA"/>
</dbReference>
<gene>
    <name evidence="1" type="ORF">METZ01_LOCUS29346</name>
</gene>
<name>A0A381QAY3_9ZZZZ</name>
<evidence type="ECO:0008006" key="2">
    <source>
        <dbReference type="Google" id="ProtNLM"/>
    </source>
</evidence>
<dbReference type="AlphaFoldDB" id="A0A381QAY3"/>
<proteinExistence type="predicted"/>
<reference evidence="1" key="1">
    <citation type="submission" date="2018-05" db="EMBL/GenBank/DDBJ databases">
        <authorList>
            <person name="Lanie J.A."/>
            <person name="Ng W.-L."/>
            <person name="Kazmierczak K.M."/>
            <person name="Andrzejewski T.M."/>
            <person name="Davidsen T.M."/>
            <person name="Wayne K.J."/>
            <person name="Tettelin H."/>
            <person name="Glass J.I."/>
            <person name="Rusch D."/>
            <person name="Podicherti R."/>
            <person name="Tsui H.-C.T."/>
            <person name="Winkler M.E."/>
        </authorList>
    </citation>
    <scope>NUCLEOTIDE SEQUENCE</scope>
</reference>
<sequence>MYSCTFYISFQENAVLHIVNGDCAIEALKDSGIEGDFLSWLDVLHDGPVPEGLSLEELSEVRAGFIADCDWAVLEKAKNAFQKRDIVFRKCHEYDEVVLWNSFELFDQLHIMQLLDGFAQARDNFQHLSVIFFDDYLGRGSIESLPQWLEKRESVSKKQLVLGQLGWKAFTAQTPELMFELAQQDTSVLPFLQSGLLRLFEEFPAEGCGLTRTEHCILDKVRGGVSQLVRLFSAVQAEEPVHFMGDWSFWKRVRGLVEAPQPLLEVEGDVPFYEPPKTPFTDQVFRKFEVGLTGLGIEVLDNVVDWHAHNPRTFWIGGIHLHPGNDWRWNAERGKFIINELSPL</sequence>
<organism evidence="1">
    <name type="scientific">marine metagenome</name>
    <dbReference type="NCBI Taxonomy" id="408172"/>
    <lineage>
        <taxon>unclassified sequences</taxon>
        <taxon>metagenomes</taxon>
        <taxon>ecological metagenomes</taxon>
    </lineage>
</organism>
<accession>A0A381QAY3</accession>
<evidence type="ECO:0000313" key="1">
    <source>
        <dbReference type="EMBL" id="SUZ76492.1"/>
    </source>
</evidence>
<protein>
    <recommendedName>
        <fullName evidence="2">DUF1835 domain-containing protein</fullName>
    </recommendedName>
</protein>